<comment type="caution">
    <text evidence="9">The sequence shown here is derived from an EMBL/GenBank/DDBJ whole genome shotgun (WGS) entry which is preliminary data.</text>
</comment>
<evidence type="ECO:0000256" key="1">
    <source>
        <dbReference type="ARBA" id="ARBA00008348"/>
    </source>
</evidence>
<keyword evidence="5" id="KW-0694">RNA-binding</keyword>
<dbReference type="PROSITE" id="PS50889">
    <property type="entry name" value="S4"/>
    <property type="match status" value="1"/>
</dbReference>
<dbReference type="Gene3D" id="3.30.70.580">
    <property type="entry name" value="Pseudouridine synthase I, catalytic domain, N-terminal subdomain"/>
    <property type="match status" value="1"/>
</dbReference>
<dbReference type="InterPro" id="IPR020094">
    <property type="entry name" value="TruA/RsuA/RluB/E/F_N"/>
</dbReference>
<gene>
    <name evidence="9" type="ORF">H9847_00135</name>
</gene>
<dbReference type="Proteomes" id="UP000733611">
    <property type="component" value="Unassembled WGS sequence"/>
</dbReference>
<dbReference type="GO" id="GO:0003723">
    <property type="term" value="F:RNA binding"/>
    <property type="evidence" value="ECO:0007669"/>
    <property type="project" value="UniProtKB-KW"/>
</dbReference>
<dbReference type="EC" id="5.4.99.-" evidence="6"/>
<evidence type="ECO:0000256" key="2">
    <source>
        <dbReference type="ARBA" id="ARBA00023235"/>
    </source>
</evidence>
<feature type="compositionally biased region" description="Acidic residues" evidence="7">
    <location>
        <begin position="379"/>
        <end position="418"/>
    </location>
</feature>
<name>A0A948TEB3_9GAMM</name>
<dbReference type="InterPro" id="IPR050343">
    <property type="entry name" value="RsuA_PseudoU_synthase"/>
</dbReference>
<dbReference type="PANTHER" id="PTHR47683:SF2">
    <property type="entry name" value="RNA-BINDING S4 DOMAIN-CONTAINING PROTEIN"/>
    <property type="match status" value="1"/>
</dbReference>
<feature type="region of interest" description="Disordered" evidence="7">
    <location>
        <begin position="357"/>
        <end position="418"/>
    </location>
</feature>
<dbReference type="InterPro" id="IPR036986">
    <property type="entry name" value="S4_RNA-bd_sf"/>
</dbReference>
<dbReference type="Pfam" id="PF01479">
    <property type="entry name" value="S4"/>
    <property type="match status" value="1"/>
</dbReference>
<dbReference type="InterPro" id="IPR020103">
    <property type="entry name" value="PsdUridine_synth_cat_dom_sf"/>
</dbReference>
<feature type="compositionally biased region" description="Acidic residues" evidence="7">
    <location>
        <begin position="357"/>
        <end position="368"/>
    </location>
</feature>
<dbReference type="NCBIfam" id="TIGR00093">
    <property type="entry name" value="pseudouridine synthase"/>
    <property type="match status" value="1"/>
</dbReference>
<dbReference type="Gene3D" id="3.30.70.1560">
    <property type="entry name" value="Alpha-L RNA-binding motif"/>
    <property type="match status" value="1"/>
</dbReference>
<evidence type="ECO:0000256" key="4">
    <source>
        <dbReference type="ARBA" id="ARBA00036535"/>
    </source>
</evidence>
<evidence type="ECO:0000313" key="10">
    <source>
        <dbReference type="Proteomes" id="UP000733611"/>
    </source>
</evidence>
<organism evidence="9 10">
    <name type="scientific">Candidatus Anaerobiospirillum pullicola</name>
    <dbReference type="NCBI Taxonomy" id="2838451"/>
    <lineage>
        <taxon>Bacteria</taxon>
        <taxon>Pseudomonadati</taxon>
        <taxon>Pseudomonadota</taxon>
        <taxon>Gammaproteobacteria</taxon>
        <taxon>Aeromonadales</taxon>
        <taxon>Succinivibrionaceae</taxon>
        <taxon>Anaerobiospirillum</taxon>
    </lineage>
</organism>
<reference evidence="9" key="2">
    <citation type="submission" date="2021-04" db="EMBL/GenBank/DDBJ databases">
        <authorList>
            <person name="Gilroy R."/>
        </authorList>
    </citation>
    <scope>NUCLEOTIDE SEQUENCE</scope>
    <source>
        <strain evidence="9">378</strain>
    </source>
</reference>
<dbReference type="PROSITE" id="PS01149">
    <property type="entry name" value="PSI_RSU"/>
    <property type="match status" value="1"/>
</dbReference>
<evidence type="ECO:0000259" key="8">
    <source>
        <dbReference type="SMART" id="SM00363"/>
    </source>
</evidence>
<keyword evidence="2 6" id="KW-0413">Isomerase</keyword>
<comment type="catalytic activity">
    <reaction evidence="4">
        <text>uridine(2604) in 23S rRNA = pseudouridine(2604) in 23S rRNA</text>
        <dbReference type="Rhea" id="RHEA:38875"/>
        <dbReference type="Rhea" id="RHEA-COMP:10093"/>
        <dbReference type="Rhea" id="RHEA-COMP:10094"/>
        <dbReference type="ChEBI" id="CHEBI:65314"/>
        <dbReference type="ChEBI" id="CHEBI:65315"/>
        <dbReference type="EC" id="5.4.99.21"/>
    </reaction>
</comment>
<comment type="catalytic activity">
    <reaction evidence="3">
        <text>uridine(35) in tRNA(Tyr) = pseudouridine(35) in tRNA(Tyr)</text>
        <dbReference type="Rhea" id="RHEA:60556"/>
        <dbReference type="Rhea" id="RHEA-COMP:15607"/>
        <dbReference type="Rhea" id="RHEA-COMP:15608"/>
        <dbReference type="ChEBI" id="CHEBI:65314"/>
        <dbReference type="ChEBI" id="CHEBI:65315"/>
    </reaction>
</comment>
<dbReference type="SUPFAM" id="SSF55120">
    <property type="entry name" value="Pseudouridine synthase"/>
    <property type="match status" value="1"/>
</dbReference>
<dbReference type="InterPro" id="IPR002942">
    <property type="entry name" value="S4_RNA-bd"/>
</dbReference>
<sequence>MAKSDTKEMQRLDKCVAHLTGLSRQGATKLIKEGAVTVAGVVITDAKTKVSLSMPLVIAGFSSDSEDTKEAQGERIVTAADAFKKRVYILNKPYGYVCSSRDKNHSVVSSLWRGELHPERLQAVGRLDVDTTGLLLVTDDGALNHELTSPKKNVAKLYVARLDRPVPESAVAAFVAGIKHPEESQRYQSAKLLILPENAAPATEQVLAPASSAASAASAAFAAVASSAEIASTESSPTYWAAVTVHEGRFHEVKRLFEVVGCEVLELVRVALGALTLPSTLSLGQMQLLSKEQWRQALESHDFTADEVVALITAYQYSLQSSAPMYLPPAWMQLVLGVGSTAAAAASADAAAASEADAEAEAAADSTEDSALQDSALTDIDEQDDLVDDDDDDDDAADAADTEVDFDELDEDGELRIY</sequence>
<dbReference type="InterPro" id="IPR006145">
    <property type="entry name" value="PsdUridine_synth_RsuA/RluA"/>
</dbReference>
<dbReference type="PANTHER" id="PTHR47683">
    <property type="entry name" value="PSEUDOURIDINE SYNTHASE FAMILY PROTEIN-RELATED"/>
    <property type="match status" value="1"/>
</dbReference>
<proteinExistence type="inferred from homology"/>
<dbReference type="InterPro" id="IPR000748">
    <property type="entry name" value="PsdUridine_synth_RsuA/RluB/E/F"/>
</dbReference>
<dbReference type="AlphaFoldDB" id="A0A948TEB3"/>
<evidence type="ECO:0000256" key="6">
    <source>
        <dbReference type="RuleBase" id="RU003887"/>
    </source>
</evidence>
<evidence type="ECO:0000256" key="5">
    <source>
        <dbReference type="PROSITE-ProRule" id="PRU00182"/>
    </source>
</evidence>
<evidence type="ECO:0000313" key="9">
    <source>
        <dbReference type="EMBL" id="MBU3843275.1"/>
    </source>
</evidence>
<dbReference type="SUPFAM" id="SSF55174">
    <property type="entry name" value="Alpha-L RNA-binding motif"/>
    <property type="match status" value="1"/>
</dbReference>
<dbReference type="CDD" id="cd00165">
    <property type="entry name" value="S4"/>
    <property type="match status" value="1"/>
</dbReference>
<evidence type="ECO:0000256" key="7">
    <source>
        <dbReference type="SAM" id="MobiDB-lite"/>
    </source>
</evidence>
<dbReference type="InterPro" id="IPR042092">
    <property type="entry name" value="PsdUridine_s_RsuA/RluB/E/F_cat"/>
</dbReference>
<accession>A0A948TEB3</accession>
<evidence type="ECO:0000256" key="3">
    <source>
        <dbReference type="ARBA" id="ARBA00036390"/>
    </source>
</evidence>
<reference evidence="9" key="1">
    <citation type="journal article" date="2021" name="PeerJ">
        <title>Extensive microbial diversity within the chicken gut microbiome revealed by metagenomics and culture.</title>
        <authorList>
            <person name="Gilroy R."/>
            <person name="Ravi A."/>
            <person name="Getino M."/>
            <person name="Pursley I."/>
            <person name="Horton D.L."/>
            <person name="Alikhan N.F."/>
            <person name="Baker D."/>
            <person name="Gharbi K."/>
            <person name="Hall N."/>
            <person name="Watson M."/>
            <person name="Adriaenssens E.M."/>
            <person name="Foster-Nyarko E."/>
            <person name="Jarju S."/>
            <person name="Secka A."/>
            <person name="Antonio M."/>
            <person name="Oren A."/>
            <person name="Chaudhuri R.R."/>
            <person name="La Ragione R."/>
            <person name="Hildebrand F."/>
            <person name="Pallen M.J."/>
        </authorList>
    </citation>
    <scope>NUCLEOTIDE SEQUENCE</scope>
    <source>
        <strain evidence="9">378</strain>
    </source>
</reference>
<dbReference type="GO" id="GO:0000455">
    <property type="term" value="P:enzyme-directed rRNA pseudouridine synthesis"/>
    <property type="evidence" value="ECO:0007669"/>
    <property type="project" value="UniProtKB-ARBA"/>
</dbReference>
<dbReference type="SMART" id="SM00363">
    <property type="entry name" value="S4"/>
    <property type="match status" value="1"/>
</dbReference>
<protein>
    <recommendedName>
        <fullName evidence="6">Pseudouridine synthase</fullName>
        <ecNumber evidence="6">5.4.99.-</ecNumber>
    </recommendedName>
</protein>
<dbReference type="Pfam" id="PF00849">
    <property type="entry name" value="PseudoU_synth_2"/>
    <property type="match status" value="1"/>
</dbReference>
<dbReference type="GO" id="GO:0160138">
    <property type="term" value="F:23S rRNA pseudouridine(2604) synthase activity"/>
    <property type="evidence" value="ECO:0007669"/>
    <property type="project" value="UniProtKB-EC"/>
</dbReference>
<feature type="domain" description="RNA-binding S4" evidence="8">
    <location>
        <begin position="10"/>
        <end position="74"/>
    </location>
</feature>
<dbReference type="InterPro" id="IPR018496">
    <property type="entry name" value="PsdUridine_synth_RsuA/RluB_CS"/>
</dbReference>
<comment type="similarity">
    <text evidence="1 6">Belongs to the pseudouridine synthase RsuA family.</text>
</comment>
<dbReference type="EMBL" id="JAHLFE010000004">
    <property type="protein sequence ID" value="MBU3843275.1"/>
    <property type="molecule type" value="Genomic_DNA"/>
</dbReference>
<dbReference type="Gene3D" id="3.10.290.10">
    <property type="entry name" value="RNA-binding S4 domain"/>
    <property type="match status" value="1"/>
</dbReference>